<dbReference type="EC" id="5.6.2.4" evidence="13"/>
<comment type="catalytic activity">
    <reaction evidence="12">
        <text>Couples ATP hydrolysis with the unwinding of duplex DNA by translocating in the 3'-5' direction.</text>
        <dbReference type="EC" id="5.6.2.4"/>
    </reaction>
</comment>
<dbReference type="SUPFAM" id="SSF52540">
    <property type="entry name" value="P-loop containing nucleoside triphosphate hydrolases"/>
    <property type="match status" value="1"/>
</dbReference>
<dbReference type="GO" id="GO:0003677">
    <property type="term" value="F:DNA binding"/>
    <property type="evidence" value="ECO:0007669"/>
    <property type="project" value="UniProtKB-KW"/>
</dbReference>
<keyword evidence="2" id="KW-0540">Nuclease</keyword>
<keyword evidence="4" id="KW-0227">DNA damage</keyword>
<dbReference type="Gene3D" id="1.10.486.10">
    <property type="entry name" value="PCRA, domain 4"/>
    <property type="match status" value="1"/>
</dbReference>
<dbReference type="Proteomes" id="UP000001930">
    <property type="component" value="Chromosome I"/>
</dbReference>
<dbReference type="HOGENOM" id="CLU_004585_6_0_4"/>
<organism evidence="19 20">
    <name type="scientific">Burkholderia thailandensis (strain ATCC 700388 / DSM 13276 / CCUG 48851 / CIP 106301 / E264)</name>
    <dbReference type="NCBI Taxonomy" id="271848"/>
    <lineage>
        <taxon>Bacteria</taxon>
        <taxon>Pseudomonadati</taxon>
        <taxon>Pseudomonadota</taxon>
        <taxon>Betaproteobacteria</taxon>
        <taxon>Burkholderiales</taxon>
        <taxon>Burkholderiaceae</taxon>
        <taxon>Burkholderia</taxon>
        <taxon>pseudomallei group</taxon>
    </lineage>
</organism>
<reference evidence="19 20" key="1">
    <citation type="journal article" date="2005" name="BMC Genomics">
        <title>Bacterial genome adaptation to niches: divergence of the potential virulence genes in three Burkholderia species of different survival strategies.</title>
        <authorList>
            <person name="Kim H.S."/>
            <person name="Schell M.A."/>
            <person name="Yu Y."/>
            <person name="Ulrich R.L."/>
            <person name="Sarria S.H."/>
            <person name="Nierman W.C."/>
            <person name="DeShazer D."/>
        </authorList>
    </citation>
    <scope>NUCLEOTIDE SEQUENCE [LARGE SCALE GENOMIC DNA]</scope>
    <source>
        <strain evidence="20">ATCC 700388 / DSM 13276 / CCUG 48851 / CIP 106301 / E264</strain>
    </source>
</reference>
<dbReference type="PROSITE" id="PS51198">
    <property type="entry name" value="UVRD_HELICASE_ATP_BIND"/>
    <property type="match status" value="1"/>
</dbReference>
<evidence type="ECO:0000256" key="7">
    <source>
        <dbReference type="ARBA" id="ARBA00022839"/>
    </source>
</evidence>
<keyword evidence="8 16" id="KW-0067">ATP-binding</keyword>
<dbReference type="KEGG" id="bte:BTH_I1443"/>
<dbReference type="InterPro" id="IPR011604">
    <property type="entry name" value="PDDEXK-like_dom_sf"/>
</dbReference>
<keyword evidence="11" id="KW-0413">Isomerase</keyword>
<evidence type="ECO:0000259" key="18">
    <source>
        <dbReference type="PROSITE" id="PS51217"/>
    </source>
</evidence>
<keyword evidence="9" id="KW-0238">DNA-binding</keyword>
<dbReference type="AlphaFoldDB" id="Q2SYL0"/>
<dbReference type="GO" id="GO:0043138">
    <property type="term" value="F:3'-5' DNA helicase activity"/>
    <property type="evidence" value="ECO:0007669"/>
    <property type="project" value="UniProtKB-EC"/>
</dbReference>
<dbReference type="CDD" id="cd17932">
    <property type="entry name" value="DEXQc_UvrD"/>
    <property type="match status" value="1"/>
</dbReference>
<feature type="binding site" evidence="16">
    <location>
        <begin position="25"/>
        <end position="32"/>
    </location>
    <ligand>
        <name>ATP</name>
        <dbReference type="ChEBI" id="CHEBI:30616"/>
    </ligand>
</feature>
<dbReference type="Pfam" id="PF13361">
    <property type="entry name" value="UvrD_C"/>
    <property type="match status" value="2"/>
</dbReference>
<keyword evidence="3 16" id="KW-0547">Nucleotide-binding</keyword>
<evidence type="ECO:0000256" key="8">
    <source>
        <dbReference type="ARBA" id="ARBA00022840"/>
    </source>
</evidence>
<evidence type="ECO:0000256" key="13">
    <source>
        <dbReference type="ARBA" id="ARBA00034808"/>
    </source>
</evidence>
<evidence type="ECO:0000256" key="15">
    <source>
        <dbReference type="ARBA" id="ARBA00048988"/>
    </source>
</evidence>
<evidence type="ECO:0000256" key="3">
    <source>
        <dbReference type="ARBA" id="ARBA00022741"/>
    </source>
</evidence>
<dbReference type="InterPro" id="IPR000212">
    <property type="entry name" value="DNA_helicase_UvrD/REP"/>
</dbReference>
<feature type="domain" description="UvrD-like helicase ATP-binding" evidence="17">
    <location>
        <begin position="4"/>
        <end position="295"/>
    </location>
</feature>
<dbReference type="InterPro" id="IPR014017">
    <property type="entry name" value="DNA_helicase_UvrD-like_C"/>
</dbReference>
<evidence type="ECO:0000256" key="2">
    <source>
        <dbReference type="ARBA" id="ARBA00022722"/>
    </source>
</evidence>
<sequence length="920" mass="103372">MDRSKFTKSQIAAIDHVNGNLQLIACAGSGKTEVVAQRVVRLLQPISVGGAGCHPENIVAFTFTDKAAAELKERIHTRCHEQIGNVTGLADMYVGTIHGYCLELLKSEVPQYMKYEVLNDVQQALFVDRHSKASGLTQSTTLDGKPLKRYTDTRNYVSALAILREDHPCDEALLEDNTVASHLKIYEDLTDKKGYLDYSGILNRAVAELTRNRELRERLALRVKHVIVDEYQDVNPVQEAIVAELRQLGADICVVGDDDQTIYQWRGSEVQNILTFDRRYNDVTQVRLEENFRSSEGVVALAREFISHLNHRLPKEMKATHAQSYEDGDIVALGFDSPEEEAEYIAKTCMALRGVVVHESSSERGISWSDMAVLLRSVRRDAPAVTAALDAVRVPYVITGMDNLFQKEEVEAARQLFYFLAGEIEMNELRAAWQRADLGITKHALEGAIAAAAEARVDMQDAEIGQFKVYNLQRQFIAFMEKSELREERVPGGRGEIVFYNLGKFSQAISDFESIHFHSDPVEKYKSFAGFLRFHAENAYPEGWQDNGFVSPDAVRIMTVHQAKGLQWPVVFIPQLVKNRFPAKGGGGRNAWHLLPSEAFSNAARYRGGADDERRLFYVAVTRAQKYLHMTWAPHEGNRTAQVASDFYNEVLASKYVKRRVQNYATRQQLTPAPKASVANVTLSFSDVKYFFECPYQFKLRILYGFNAPLDEALGYGKSLHDALAEVHARALRGETIDSREAEELIERHLRAPYAYPDLKDKLKSAAVKVVAAYIRKNAAEFNNLEFSEKAIEIALGDGVSVAGRIDLVRRMDTDEVTIVDLKSNDRAQAEAVTETQLHIYALGYKELTGRPADYVEIYELDNQRQKRRSVDGDFTDDVRRDVLAAATALRRNQLPPKPGKKACGACDYCNLCSAAVNKS</sequence>
<keyword evidence="7" id="KW-0269">Exonuclease</keyword>
<evidence type="ECO:0000256" key="16">
    <source>
        <dbReference type="PROSITE-ProRule" id="PRU00560"/>
    </source>
</evidence>
<keyword evidence="5 16" id="KW-0378">Hydrolase</keyword>
<dbReference type="InterPro" id="IPR014016">
    <property type="entry name" value="UvrD-like_ATP-bd"/>
</dbReference>
<dbReference type="GO" id="GO:0005524">
    <property type="term" value="F:ATP binding"/>
    <property type="evidence" value="ECO:0007669"/>
    <property type="project" value="UniProtKB-UniRule"/>
</dbReference>
<comment type="catalytic activity">
    <reaction evidence="15">
        <text>ATP + H2O = ADP + phosphate + H(+)</text>
        <dbReference type="Rhea" id="RHEA:13065"/>
        <dbReference type="ChEBI" id="CHEBI:15377"/>
        <dbReference type="ChEBI" id="CHEBI:15378"/>
        <dbReference type="ChEBI" id="CHEBI:30616"/>
        <dbReference type="ChEBI" id="CHEBI:43474"/>
        <dbReference type="ChEBI" id="CHEBI:456216"/>
        <dbReference type="EC" id="5.6.2.4"/>
    </reaction>
</comment>
<keyword evidence="10" id="KW-0234">DNA repair</keyword>
<evidence type="ECO:0000256" key="12">
    <source>
        <dbReference type="ARBA" id="ARBA00034617"/>
    </source>
</evidence>
<dbReference type="InterPro" id="IPR038726">
    <property type="entry name" value="PDDEXK_AddAB-type"/>
</dbReference>
<accession>Q2SYL0</accession>
<dbReference type="Gene3D" id="3.40.50.300">
    <property type="entry name" value="P-loop containing nucleotide triphosphate hydrolases"/>
    <property type="match status" value="3"/>
</dbReference>
<keyword evidence="20" id="KW-1185">Reference proteome</keyword>
<dbReference type="Gene3D" id="3.90.320.10">
    <property type="match status" value="1"/>
</dbReference>
<keyword evidence="6 16" id="KW-0347">Helicase</keyword>
<evidence type="ECO:0000256" key="10">
    <source>
        <dbReference type="ARBA" id="ARBA00023204"/>
    </source>
</evidence>
<evidence type="ECO:0000313" key="20">
    <source>
        <dbReference type="Proteomes" id="UP000001930"/>
    </source>
</evidence>
<evidence type="ECO:0000256" key="4">
    <source>
        <dbReference type="ARBA" id="ARBA00022763"/>
    </source>
</evidence>
<dbReference type="EMBL" id="CP000086">
    <property type="protein sequence ID" value="ABC37773.1"/>
    <property type="molecule type" value="Genomic_DNA"/>
</dbReference>
<name>Q2SYL0_BURTA</name>
<dbReference type="PANTHER" id="PTHR11070:SF2">
    <property type="entry name" value="ATP-DEPENDENT DNA HELICASE SRS2"/>
    <property type="match status" value="1"/>
</dbReference>
<dbReference type="Gene3D" id="1.10.10.160">
    <property type="match status" value="1"/>
</dbReference>
<evidence type="ECO:0000256" key="14">
    <source>
        <dbReference type="ARBA" id="ARBA00034923"/>
    </source>
</evidence>
<dbReference type="GO" id="GO:0004527">
    <property type="term" value="F:exonuclease activity"/>
    <property type="evidence" value="ECO:0007669"/>
    <property type="project" value="UniProtKB-KW"/>
</dbReference>
<dbReference type="Pfam" id="PF12705">
    <property type="entry name" value="PDDEXK_1"/>
    <property type="match status" value="1"/>
</dbReference>
<gene>
    <name evidence="19" type="ordered locus">BTH_I1443</name>
</gene>
<protein>
    <recommendedName>
        <fullName evidence="13">DNA 3'-5' helicase</fullName>
        <ecNumber evidence="13">5.6.2.4</ecNumber>
    </recommendedName>
    <alternativeName>
        <fullName evidence="14">DNA 3'-5' helicase II</fullName>
    </alternativeName>
</protein>
<dbReference type="GeneID" id="45123111"/>
<dbReference type="InterPro" id="IPR013986">
    <property type="entry name" value="DExx_box_DNA_helicase_dom_sf"/>
</dbReference>
<evidence type="ECO:0000256" key="9">
    <source>
        <dbReference type="ARBA" id="ARBA00023125"/>
    </source>
</evidence>
<dbReference type="InterPro" id="IPR027417">
    <property type="entry name" value="P-loop_NTPase"/>
</dbReference>
<dbReference type="GO" id="GO:0000725">
    <property type="term" value="P:recombinational repair"/>
    <property type="evidence" value="ECO:0007669"/>
    <property type="project" value="TreeGrafter"/>
</dbReference>
<evidence type="ECO:0000256" key="11">
    <source>
        <dbReference type="ARBA" id="ARBA00023235"/>
    </source>
</evidence>
<dbReference type="PROSITE" id="PS51217">
    <property type="entry name" value="UVRD_HELICASE_CTER"/>
    <property type="match status" value="1"/>
</dbReference>
<feature type="domain" description="UvrD-like helicase C-terminal" evidence="18">
    <location>
        <begin position="296"/>
        <end position="565"/>
    </location>
</feature>
<evidence type="ECO:0000256" key="1">
    <source>
        <dbReference type="ARBA" id="ARBA00009922"/>
    </source>
</evidence>
<evidence type="ECO:0000259" key="17">
    <source>
        <dbReference type="PROSITE" id="PS51198"/>
    </source>
</evidence>
<evidence type="ECO:0000313" key="19">
    <source>
        <dbReference type="EMBL" id="ABC37773.1"/>
    </source>
</evidence>
<evidence type="ECO:0000256" key="6">
    <source>
        <dbReference type="ARBA" id="ARBA00022806"/>
    </source>
</evidence>
<proteinExistence type="inferred from homology"/>
<comment type="similarity">
    <text evidence="1">Belongs to the helicase family. UvrD subfamily.</text>
</comment>
<dbReference type="PANTHER" id="PTHR11070">
    <property type="entry name" value="UVRD / RECB / PCRA DNA HELICASE FAMILY MEMBER"/>
    <property type="match status" value="1"/>
</dbReference>
<dbReference type="Pfam" id="PF00580">
    <property type="entry name" value="UvrD-helicase"/>
    <property type="match status" value="1"/>
</dbReference>
<evidence type="ECO:0000256" key="5">
    <source>
        <dbReference type="ARBA" id="ARBA00022801"/>
    </source>
</evidence>
<dbReference type="RefSeq" id="WP_011402067.1">
    <property type="nucleotide sequence ID" value="NC_007651.1"/>
</dbReference>